<gene>
    <name evidence="2" type="ORF">TRIVIDRAFT_187381</name>
</gene>
<evidence type="ECO:0000313" key="2">
    <source>
        <dbReference type="EMBL" id="EHK16422.1"/>
    </source>
</evidence>
<dbReference type="RefSeq" id="XP_013950630.1">
    <property type="nucleotide sequence ID" value="XM_014095155.1"/>
</dbReference>
<accession>G9N900</accession>
<sequence>MALLSSFPFLLLLVLRSSFFLRHSGYGNRRGELEPPRVYMVYHGVVGRRMQISSMSLSMWH</sequence>
<dbReference type="VEuPathDB" id="FungiDB:TRIVIDRAFT_187381"/>
<keyword evidence="3" id="KW-1185">Reference proteome</keyword>
<reference evidence="2 3" key="1">
    <citation type="journal article" date="2011" name="Genome Biol.">
        <title>Comparative genome sequence analysis underscores mycoparasitism as the ancestral life style of Trichoderma.</title>
        <authorList>
            <person name="Kubicek C.P."/>
            <person name="Herrera-Estrella A."/>
            <person name="Seidl-Seiboth V."/>
            <person name="Martinez D.A."/>
            <person name="Druzhinina I.S."/>
            <person name="Thon M."/>
            <person name="Zeilinger S."/>
            <person name="Casas-Flores S."/>
            <person name="Horwitz B.A."/>
            <person name="Mukherjee P.K."/>
            <person name="Mukherjee M."/>
            <person name="Kredics L."/>
            <person name="Alcaraz L.D."/>
            <person name="Aerts A."/>
            <person name="Antal Z."/>
            <person name="Atanasova L."/>
            <person name="Cervantes-Badillo M.G."/>
            <person name="Challacombe J."/>
            <person name="Chertkov O."/>
            <person name="McCluskey K."/>
            <person name="Coulpier F."/>
            <person name="Deshpande N."/>
            <person name="von Doehren H."/>
            <person name="Ebbole D.J."/>
            <person name="Esquivel-Naranjo E.U."/>
            <person name="Fekete E."/>
            <person name="Flipphi M."/>
            <person name="Glaser F."/>
            <person name="Gomez-Rodriguez E.Y."/>
            <person name="Gruber S."/>
            <person name="Han C."/>
            <person name="Henrissat B."/>
            <person name="Hermosa R."/>
            <person name="Hernandez-Onate M."/>
            <person name="Karaffa L."/>
            <person name="Kosti I."/>
            <person name="Le Crom S."/>
            <person name="Lindquist E."/>
            <person name="Lucas S."/>
            <person name="Luebeck M."/>
            <person name="Luebeck P.S."/>
            <person name="Margeot A."/>
            <person name="Metz B."/>
            <person name="Misra M."/>
            <person name="Nevalainen H."/>
            <person name="Omann M."/>
            <person name="Packer N."/>
            <person name="Perrone G."/>
            <person name="Uresti-Rivera E.E."/>
            <person name="Salamov A."/>
            <person name="Schmoll M."/>
            <person name="Seiboth B."/>
            <person name="Shapiro H."/>
            <person name="Sukno S."/>
            <person name="Tamayo-Ramos J.A."/>
            <person name="Tisch D."/>
            <person name="Wiest A."/>
            <person name="Wilkinson H.H."/>
            <person name="Zhang M."/>
            <person name="Coutinho P.M."/>
            <person name="Kenerley C.M."/>
            <person name="Monte E."/>
            <person name="Baker S.E."/>
            <person name="Grigoriev I.V."/>
        </authorList>
    </citation>
    <scope>NUCLEOTIDE SEQUENCE [LARGE SCALE GENOMIC DNA]</scope>
    <source>
        <strain evidence="3">Gv29-8 / FGSC 10586</strain>
    </source>
</reference>
<evidence type="ECO:0000256" key="1">
    <source>
        <dbReference type="SAM" id="SignalP"/>
    </source>
</evidence>
<proteinExistence type="predicted"/>
<name>G9N900_HYPVG</name>
<dbReference type="AlphaFoldDB" id="G9N900"/>
<feature type="chain" id="PRO_5003524085" evidence="1">
    <location>
        <begin position="18"/>
        <end position="61"/>
    </location>
</feature>
<keyword evidence="1" id="KW-0732">Signal</keyword>
<dbReference type="HOGENOM" id="CLU_2922906_0_0_1"/>
<dbReference type="EMBL" id="ABDF02000090">
    <property type="protein sequence ID" value="EHK16422.1"/>
    <property type="molecule type" value="Genomic_DNA"/>
</dbReference>
<feature type="signal peptide" evidence="1">
    <location>
        <begin position="1"/>
        <end position="17"/>
    </location>
</feature>
<dbReference type="Proteomes" id="UP000007115">
    <property type="component" value="Unassembled WGS sequence"/>
</dbReference>
<comment type="caution">
    <text evidence="2">The sequence shown here is derived from an EMBL/GenBank/DDBJ whole genome shotgun (WGS) entry which is preliminary data.</text>
</comment>
<evidence type="ECO:0000313" key="3">
    <source>
        <dbReference type="Proteomes" id="UP000007115"/>
    </source>
</evidence>
<protein>
    <submittedName>
        <fullName evidence="2">Uncharacterized protein</fullName>
    </submittedName>
</protein>
<organism evidence="2 3">
    <name type="scientific">Hypocrea virens (strain Gv29-8 / FGSC 10586)</name>
    <name type="common">Gliocladium virens</name>
    <name type="synonym">Trichoderma virens</name>
    <dbReference type="NCBI Taxonomy" id="413071"/>
    <lineage>
        <taxon>Eukaryota</taxon>
        <taxon>Fungi</taxon>
        <taxon>Dikarya</taxon>
        <taxon>Ascomycota</taxon>
        <taxon>Pezizomycotina</taxon>
        <taxon>Sordariomycetes</taxon>
        <taxon>Hypocreomycetidae</taxon>
        <taxon>Hypocreales</taxon>
        <taxon>Hypocreaceae</taxon>
        <taxon>Trichoderma</taxon>
    </lineage>
</organism>
<dbReference type="GeneID" id="25789286"/>
<dbReference type="InParanoid" id="G9N900"/>